<feature type="transmembrane region" description="Helical" evidence="4">
    <location>
        <begin position="570"/>
        <end position="589"/>
    </location>
</feature>
<organism evidence="6 7">
    <name type="scientific">Fibrisoma montanum</name>
    <dbReference type="NCBI Taxonomy" id="2305895"/>
    <lineage>
        <taxon>Bacteria</taxon>
        <taxon>Pseudomonadati</taxon>
        <taxon>Bacteroidota</taxon>
        <taxon>Cytophagia</taxon>
        <taxon>Cytophagales</taxon>
        <taxon>Spirosomataceae</taxon>
        <taxon>Fibrisoma</taxon>
    </lineage>
</organism>
<feature type="transmembrane region" description="Helical" evidence="4">
    <location>
        <begin position="538"/>
        <end position="563"/>
    </location>
</feature>
<evidence type="ECO:0000256" key="3">
    <source>
        <dbReference type="ARBA" id="ARBA00022679"/>
    </source>
</evidence>
<gene>
    <name evidence="6" type="ORF">DYU11_16970</name>
</gene>
<comment type="similarity">
    <text evidence="1">Belongs to the glycosyltransferase 2 family.</text>
</comment>
<evidence type="ECO:0000259" key="5">
    <source>
        <dbReference type="Pfam" id="PF05157"/>
    </source>
</evidence>
<protein>
    <submittedName>
        <fullName evidence="6">Glycosyltransferase</fullName>
    </submittedName>
</protein>
<feature type="transmembrane region" description="Helical" evidence="4">
    <location>
        <begin position="174"/>
        <end position="193"/>
    </location>
</feature>
<evidence type="ECO:0000256" key="4">
    <source>
        <dbReference type="SAM" id="Phobius"/>
    </source>
</evidence>
<dbReference type="Pfam" id="PF13641">
    <property type="entry name" value="Glyco_tranf_2_3"/>
    <property type="match status" value="1"/>
</dbReference>
<dbReference type="OrthoDB" id="9768769at2"/>
<dbReference type="AlphaFoldDB" id="A0A418M599"/>
<keyword evidence="2" id="KW-0328">Glycosyltransferase</keyword>
<keyword evidence="4" id="KW-0472">Membrane</keyword>
<dbReference type="Pfam" id="PF05157">
    <property type="entry name" value="MshEN"/>
    <property type="match status" value="1"/>
</dbReference>
<keyword evidence="4" id="KW-1133">Transmembrane helix</keyword>
<dbReference type="InterPro" id="IPR037257">
    <property type="entry name" value="T2SS_E_N_sf"/>
</dbReference>
<comment type="caution">
    <text evidence="6">The sequence shown here is derived from an EMBL/GenBank/DDBJ whole genome shotgun (WGS) entry which is preliminary data.</text>
</comment>
<sequence>MQDATIHTVSATDWLREAGLLTREQQERIARFQTRTQFAAVKILLNFGYLSRRQYERVLSEHGYELINIRAEEHDMEVVSRIDLRVADRFLALPLRLQDDKVVVAMADPTDETYIQLVRETFGRDLIILPASDLDITWLSHKLLGEPFVKSAVFELVNRDPQSSALITFTTTQLVVIFGAIAIVIALLCLDFVNTTIAINVVMSSFFLIAICFKLFLALVGSRFELHQAVTKEEVKQVRNEDLPVYTIHLPVYKEDKLIRKLIWNLQSLDYPMEQLDIKLLIEEDDDKTLNAVRALEFPAIFEVVVVPFHMPKTKPKACNYGLHFSRGKFLTIYDAEDIPDPDQLKKTVFLFNKLPENFICLQGALNYFNRNENLLTRMFTLEYSYWFDYMLPGLGTLDIPIPLGGTSNHFKLDVLRELGAWDPFNVTEDADLGVRAFAKGYKVAIVNSTTYEEANNEPFNWIRQRSRWIKGYMQTYLVHMRSPRKLIEKIGWKGFLGFNFFIGATPMTFLLYPLLLLFFITYLVFDLKAIRPLFPDWVLYISTFNLIVGNILMIYINMLAVFKRRFYELIWFSLVNPLYWLMHSIAAYKGLWQLITKPFYWEKTNHGLSKTNPVAPKPS</sequence>
<dbReference type="Gene3D" id="3.90.550.10">
    <property type="entry name" value="Spore Coat Polysaccharide Biosynthesis Protein SpsA, Chain A"/>
    <property type="match status" value="1"/>
</dbReference>
<evidence type="ECO:0000313" key="6">
    <source>
        <dbReference type="EMBL" id="RIV21119.1"/>
    </source>
</evidence>
<evidence type="ECO:0000313" key="7">
    <source>
        <dbReference type="Proteomes" id="UP000283523"/>
    </source>
</evidence>
<dbReference type="PANTHER" id="PTHR43630:SF1">
    <property type="entry name" value="POLY-BETA-1,6-N-ACETYL-D-GLUCOSAMINE SYNTHASE"/>
    <property type="match status" value="1"/>
</dbReference>
<dbReference type="RefSeq" id="WP_119668910.1">
    <property type="nucleotide sequence ID" value="NZ_QXED01000005.1"/>
</dbReference>
<evidence type="ECO:0000256" key="2">
    <source>
        <dbReference type="ARBA" id="ARBA00022676"/>
    </source>
</evidence>
<dbReference type="SUPFAM" id="SSF160246">
    <property type="entry name" value="EspE N-terminal domain-like"/>
    <property type="match status" value="1"/>
</dbReference>
<name>A0A418M599_9BACT</name>
<dbReference type="GO" id="GO:0016757">
    <property type="term" value="F:glycosyltransferase activity"/>
    <property type="evidence" value="ECO:0007669"/>
    <property type="project" value="UniProtKB-KW"/>
</dbReference>
<reference evidence="6 7" key="1">
    <citation type="submission" date="2018-08" db="EMBL/GenBank/DDBJ databases">
        <title>Fibrisoma montanum sp. nov., isolated from Danxia mountain soil.</title>
        <authorList>
            <person name="Huang Y."/>
        </authorList>
    </citation>
    <scope>NUCLEOTIDE SEQUENCE [LARGE SCALE GENOMIC DNA]</scope>
    <source>
        <strain evidence="6 7">HYT19</strain>
    </source>
</reference>
<dbReference type="InterPro" id="IPR007831">
    <property type="entry name" value="T2SS_GspE_N"/>
</dbReference>
<dbReference type="PANTHER" id="PTHR43630">
    <property type="entry name" value="POLY-BETA-1,6-N-ACETYL-D-GLUCOSAMINE SYNTHASE"/>
    <property type="match status" value="1"/>
</dbReference>
<keyword evidence="7" id="KW-1185">Reference proteome</keyword>
<dbReference type="SUPFAM" id="SSF53448">
    <property type="entry name" value="Nucleotide-diphospho-sugar transferases"/>
    <property type="match status" value="1"/>
</dbReference>
<dbReference type="Proteomes" id="UP000283523">
    <property type="component" value="Unassembled WGS sequence"/>
</dbReference>
<dbReference type="EMBL" id="QXED01000005">
    <property type="protein sequence ID" value="RIV21119.1"/>
    <property type="molecule type" value="Genomic_DNA"/>
</dbReference>
<accession>A0A418M599</accession>
<dbReference type="InterPro" id="IPR029044">
    <property type="entry name" value="Nucleotide-diphossugar_trans"/>
</dbReference>
<keyword evidence="4" id="KW-0812">Transmembrane</keyword>
<dbReference type="CDD" id="cd06427">
    <property type="entry name" value="CESA_like_2"/>
    <property type="match status" value="1"/>
</dbReference>
<feature type="transmembrane region" description="Helical" evidence="4">
    <location>
        <begin position="199"/>
        <end position="220"/>
    </location>
</feature>
<proteinExistence type="inferred from homology"/>
<feature type="domain" description="Type II secretion system protein GspE N-terminal" evidence="5">
    <location>
        <begin position="62"/>
        <end position="145"/>
    </location>
</feature>
<feature type="transmembrane region" description="Helical" evidence="4">
    <location>
        <begin position="495"/>
        <end position="526"/>
    </location>
</feature>
<evidence type="ECO:0000256" key="1">
    <source>
        <dbReference type="ARBA" id="ARBA00006739"/>
    </source>
</evidence>
<dbReference type="Gene3D" id="3.30.300.160">
    <property type="entry name" value="Type II secretion system, protein E, N-terminal domain"/>
    <property type="match status" value="1"/>
</dbReference>
<keyword evidence="3 6" id="KW-0808">Transferase</keyword>